<evidence type="ECO:0000313" key="2">
    <source>
        <dbReference type="EMBL" id="CAL1604455.1"/>
    </source>
</evidence>
<evidence type="ECO:0000313" key="3">
    <source>
        <dbReference type="Proteomes" id="UP001497482"/>
    </source>
</evidence>
<sequence length="120" mass="13527">MQKATRAYAVPPYPPSPSASSIGQTTTTQVTITYPSQTLTRVCGPDEDPIIKLIVLKRWKEAASHALKHKHLQEELKEGIINLILKECELQDCWKHPKARRTFICQIKTAPQPPDRKTAV</sequence>
<evidence type="ECO:0000256" key="1">
    <source>
        <dbReference type="SAM" id="MobiDB-lite"/>
    </source>
</evidence>
<organism evidence="2 3">
    <name type="scientific">Knipowitschia caucasica</name>
    <name type="common">Caucasian dwarf goby</name>
    <name type="synonym">Pomatoschistus caucasicus</name>
    <dbReference type="NCBI Taxonomy" id="637954"/>
    <lineage>
        <taxon>Eukaryota</taxon>
        <taxon>Metazoa</taxon>
        <taxon>Chordata</taxon>
        <taxon>Craniata</taxon>
        <taxon>Vertebrata</taxon>
        <taxon>Euteleostomi</taxon>
        <taxon>Actinopterygii</taxon>
        <taxon>Neopterygii</taxon>
        <taxon>Teleostei</taxon>
        <taxon>Neoteleostei</taxon>
        <taxon>Acanthomorphata</taxon>
        <taxon>Gobiaria</taxon>
        <taxon>Gobiiformes</taxon>
        <taxon>Gobioidei</taxon>
        <taxon>Gobiidae</taxon>
        <taxon>Gobiinae</taxon>
        <taxon>Knipowitschia</taxon>
    </lineage>
</organism>
<proteinExistence type="predicted"/>
<keyword evidence="3" id="KW-1185">Reference proteome</keyword>
<name>A0AAV2LUL4_KNICA</name>
<feature type="region of interest" description="Disordered" evidence="1">
    <location>
        <begin position="1"/>
        <end position="26"/>
    </location>
</feature>
<reference evidence="2 3" key="1">
    <citation type="submission" date="2024-04" db="EMBL/GenBank/DDBJ databases">
        <authorList>
            <person name="Waldvogel A.-M."/>
            <person name="Schoenle A."/>
        </authorList>
    </citation>
    <scope>NUCLEOTIDE SEQUENCE [LARGE SCALE GENOMIC DNA]</scope>
</reference>
<gene>
    <name evidence="2" type="ORF">KC01_LOCUS31958</name>
</gene>
<dbReference type="EMBL" id="OZ035826">
    <property type="protein sequence ID" value="CAL1604455.1"/>
    <property type="molecule type" value="Genomic_DNA"/>
</dbReference>
<dbReference type="AlphaFoldDB" id="A0AAV2LUL4"/>
<protein>
    <submittedName>
        <fullName evidence="2">Uncharacterized protein</fullName>
    </submittedName>
</protein>
<accession>A0AAV2LUL4</accession>
<dbReference type="Proteomes" id="UP001497482">
    <property type="component" value="Chromosome 4"/>
</dbReference>